<dbReference type="OrthoDB" id="3027644at2759"/>
<evidence type="ECO:0000313" key="6">
    <source>
        <dbReference type="Proteomes" id="UP000257109"/>
    </source>
</evidence>
<accession>A0A371GUC5</accession>
<evidence type="ECO:0000256" key="1">
    <source>
        <dbReference type="ARBA" id="ARBA00022737"/>
    </source>
</evidence>
<feature type="domain" description="Disease resistance N-terminal" evidence="4">
    <location>
        <begin position="5"/>
        <end position="85"/>
    </location>
</feature>
<comment type="caution">
    <text evidence="5">The sequence shown here is derived from an EMBL/GenBank/DDBJ whole genome shotgun (WGS) entry which is preliminary data.</text>
</comment>
<evidence type="ECO:0000256" key="2">
    <source>
        <dbReference type="ARBA" id="ARBA00022741"/>
    </source>
</evidence>
<dbReference type="CDD" id="cd14798">
    <property type="entry name" value="RX-CC_like"/>
    <property type="match status" value="1"/>
</dbReference>
<dbReference type="Pfam" id="PF18052">
    <property type="entry name" value="Rx_N"/>
    <property type="match status" value="1"/>
</dbReference>
<keyword evidence="3" id="KW-0611">Plant defense</keyword>
<keyword evidence="1" id="KW-0677">Repeat</keyword>
<reference evidence="5" key="1">
    <citation type="submission" date="2018-05" db="EMBL/GenBank/DDBJ databases">
        <title>Draft genome of Mucuna pruriens seed.</title>
        <authorList>
            <person name="Nnadi N.E."/>
            <person name="Vos R."/>
            <person name="Hasami M.H."/>
            <person name="Devisetty U.K."/>
            <person name="Aguiy J.C."/>
        </authorList>
    </citation>
    <scope>NUCLEOTIDE SEQUENCE [LARGE SCALE GENOMIC DNA]</scope>
    <source>
        <strain evidence="5">JCA_2017</strain>
    </source>
</reference>
<gene>
    <name evidence="5" type="ORF">CR513_23513</name>
</gene>
<evidence type="ECO:0000256" key="3">
    <source>
        <dbReference type="ARBA" id="ARBA00022821"/>
    </source>
</evidence>
<protein>
    <submittedName>
        <fullName evidence="5">Disease resistance protein</fullName>
    </submittedName>
</protein>
<dbReference type="Proteomes" id="UP000257109">
    <property type="component" value="Unassembled WGS sequence"/>
</dbReference>
<dbReference type="Gene3D" id="1.20.5.4130">
    <property type="match status" value="1"/>
</dbReference>
<proteinExistence type="predicted"/>
<keyword evidence="6" id="KW-1185">Reference proteome</keyword>
<dbReference type="GO" id="GO:0006952">
    <property type="term" value="P:defense response"/>
    <property type="evidence" value="ECO:0007669"/>
    <property type="project" value="UniProtKB-KW"/>
</dbReference>
<dbReference type="EMBL" id="QJKJ01004450">
    <property type="protein sequence ID" value="RDX94144.1"/>
    <property type="molecule type" value="Genomic_DNA"/>
</dbReference>
<dbReference type="AlphaFoldDB" id="A0A371GUC5"/>
<dbReference type="InterPro" id="IPR038005">
    <property type="entry name" value="RX-like_CC"/>
</dbReference>
<sequence>MAESMVSFVLDHLSQVIAHEAGLLCGVENKIKSLQNELQMINEFLKTSKARKDIEKIVVSQIRDVAHEAEDVIDTGPAQQEKHAGDSKRYLRPVEVSKRVASMIFSEISAYRKAKRFKVCTDNSILIPTKPRRLSIHCNRGHYISSSNNDHSCIRSLFFFDVVLFVIHEELKWFFKSFKSYRMLHFGTLCCRNDPF</sequence>
<dbReference type="InterPro" id="IPR041118">
    <property type="entry name" value="Rx_N"/>
</dbReference>
<dbReference type="GO" id="GO:0000166">
    <property type="term" value="F:nucleotide binding"/>
    <property type="evidence" value="ECO:0007669"/>
    <property type="project" value="UniProtKB-KW"/>
</dbReference>
<keyword evidence="2" id="KW-0547">Nucleotide-binding</keyword>
<name>A0A371GUC5_MUCPR</name>
<evidence type="ECO:0000313" key="5">
    <source>
        <dbReference type="EMBL" id="RDX94144.1"/>
    </source>
</evidence>
<dbReference type="STRING" id="157652.A0A371GUC5"/>
<organism evidence="5 6">
    <name type="scientific">Mucuna pruriens</name>
    <name type="common">Velvet bean</name>
    <name type="synonym">Dolichos pruriens</name>
    <dbReference type="NCBI Taxonomy" id="157652"/>
    <lineage>
        <taxon>Eukaryota</taxon>
        <taxon>Viridiplantae</taxon>
        <taxon>Streptophyta</taxon>
        <taxon>Embryophyta</taxon>
        <taxon>Tracheophyta</taxon>
        <taxon>Spermatophyta</taxon>
        <taxon>Magnoliopsida</taxon>
        <taxon>eudicotyledons</taxon>
        <taxon>Gunneridae</taxon>
        <taxon>Pentapetalae</taxon>
        <taxon>rosids</taxon>
        <taxon>fabids</taxon>
        <taxon>Fabales</taxon>
        <taxon>Fabaceae</taxon>
        <taxon>Papilionoideae</taxon>
        <taxon>50 kb inversion clade</taxon>
        <taxon>NPAAA clade</taxon>
        <taxon>indigoferoid/millettioid clade</taxon>
        <taxon>Phaseoleae</taxon>
        <taxon>Mucuna</taxon>
    </lineage>
</organism>
<evidence type="ECO:0000259" key="4">
    <source>
        <dbReference type="Pfam" id="PF18052"/>
    </source>
</evidence>
<feature type="non-terminal residue" evidence="5">
    <location>
        <position position="1"/>
    </location>
</feature>